<dbReference type="PROSITE" id="PS00061">
    <property type="entry name" value="ADH_SHORT"/>
    <property type="match status" value="1"/>
</dbReference>
<dbReference type="InterPro" id="IPR036291">
    <property type="entry name" value="NAD(P)-bd_dom_sf"/>
</dbReference>
<dbReference type="PRINTS" id="PR00081">
    <property type="entry name" value="GDHRDH"/>
</dbReference>
<accession>A0ABZ2L1N3</accession>
<sequence>MMTISSPKNFLITGAGSGLGQALSRAALASGHRVFGTVRDSVARSAFEALAPGRAVAPILDITHEKDIEKVVAELEKDFGSIDVLVNNAGYGHEGIIEESDIDELRRQFEVNVFGTISVTKSVLPFMRRRRKGRIITITSMGGLVAFPGVGYYCASKFALEGFSETLRQEVAAFGIAVTAVEPGSFRTDWAGRSMRRSARSISDYDTLFEPLRHRRQEHHGRQPGDPAKAAAAILKLVDSAAPPAHLILGPDALSHVQKKLDELRREMADWESTTTSTNVD</sequence>
<dbReference type="EMBL" id="CP089983">
    <property type="protein sequence ID" value="WXB04854.1"/>
    <property type="molecule type" value="Genomic_DNA"/>
</dbReference>
<evidence type="ECO:0000256" key="3">
    <source>
        <dbReference type="RuleBase" id="RU000363"/>
    </source>
</evidence>
<protein>
    <submittedName>
        <fullName evidence="4">Oxidoreductase</fullName>
    </submittedName>
</protein>
<dbReference type="NCBIfam" id="NF004824">
    <property type="entry name" value="PRK06180.1"/>
    <property type="match status" value="1"/>
</dbReference>
<dbReference type="CDD" id="cd05374">
    <property type="entry name" value="17beta-HSD-like_SDR_c"/>
    <property type="match status" value="1"/>
</dbReference>
<comment type="similarity">
    <text evidence="1 3">Belongs to the short-chain dehydrogenases/reductases (SDR) family.</text>
</comment>
<dbReference type="PANTHER" id="PTHR43976:SF16">
    <property type="entry name" value="SHORT-CHAIN DEHYDROGENASE_REDUCTASE FAMILY PROTEIN"/>
    <property type="match status" value="1"/>
</dbReference>
<evidence type="ECO:0000256" key="1">
    <source>
        <dbReference type="ARBA" id="ARBA00006484"/>
    </source>
</evidence>
<dbReference type="PANTHER" id="PTHR43976">
    <property type="entry name" value="SHORT CHAIN DEHYDROGENASE"/>
    <property type="match status" value="1"/>
</dbReference>
<dbReference type="RefSeq" id="WP_394834497.1">
    <property type="nucleotide sequence ID" value="NZ_CP089929.1"/>
</dbReference>
<keyword evidence="5" id="KW-1185">Reference proteome</keyword>
<dbReference type="InterPro" id="IPR051911">
    <property type="entry name" value="SDR_oxidoreductase"/>
</dbReference>
<reference evidence="4" key="1">
    <citation type="submission" date="2021-12" db="EMBL/GenBank/DDBJ databases">
        <title>Discovery of the Pendulisporaceae a myxobacterial family with distinct sporulation behavior and unique specialized metabolism.</title>
        <authorList>
            <person name="Garcia R."/>
            <person name="Popoff A."/>
            <person name="Bader C.D."/>
            <person name="Loehr J."/>
            <person name="Walesch S."/>
            <person name="Walt C."/>
            <person name="Boldt J."/>
            <person name="Bunk B."/>
            <person name="Haeckl F.J.F.P.J."/>
            <person name="Gunesch A.P."/>
            <person name="Birkelbach J."/>
            <person name="Nuebel U."/>
            <person name="Pietschmann T."/>
            <person name="Bach T."/>
            <person name="Mueller R."/>
        </authorList>
    </citation>
    <scope>NUCLEOTIDE SEQUENCE</scope>
    <source>
        <strain evidence="4">MSr11367</strain>
    </source>
</reference>
<name>A0ABZ2L1N3_9BACT</name>
<gene>
    <name evidence="4" type="ORF">LVJ94_49180</name>
</gene>
<dbReference type="InterPro" id="IPR020904">
    <property type="entry name" value="Sc_DH/Rdtase_CS"/>
</dbReference>
<organism evidence="4 5">
    <name type="scientific">Pendulispora rubella</name>
    <dbReference type="NCBI Taxonomy" id="2741070"/>
    <lineage>
        <taxon>Bacteria</taxon>
        <taxon>Pseudomonadati</taxon>
        <taxon>Myxococcota</taxon>
        <taxon>Myxococcia</taxon>
        <taxon>Myxococcales</taxon>
        <taxon>Sorangiineae</taxon>
        <taxon>Pendulisporaceae</taxon>
        <taxon>Pendulispora</taxon>
    </lineage>
</organism>
<evidence type="ECO:0000256" key="2">
    <source>
        <dbReference type="ARBA" id="ARBA00023002"/>
    </source>
</evidence>
<dbReference type="Proteomes" id="UP001374803">
    <property type="component" value="Chromosome"/>
</dbReference>
<evidence type="ECO:0000313" key="5">
    <source>
        <dbReference type="Proteomes" id="UP001374803"/>
    </source>
</evidence>
<evidence type="ECO:0000313" key="4">
    <source>
        <dbReference type="EMBL" id="WXB04854.1"/>
    </source>
</evidence>
<dbReference type="SUPFAM" id="SSF51735">
    <property type="entry name" value="NAD(P)-binding Rossmann-fold domains"/>
    <property type="match status" value="1"/>
</dbReference>
<dbReference type="Pfam" id="PF00106">
    <property type="entry name" value="adh_short"/>
    <property type="match status" value="1"/>
</dbReference>
<keyword evidence="2" id="KW-0560">Oxidoreductase</keyword>
<proteinExistence type="inferred from homology"/>
<dbReference type="PRINTS" id="PR00080">
    <property type="entry name" value="SDRFAMILY"/>
</dbReference>
<dbReference type="Gene3D" id="3.40.50.720">
    <property type="entry name" value="NAD(P)-binding Rossmann-like Domain"/>
    <property type="match status" value="1"/>
</dbReference>
<dbReference type="InterPro" id="IPR002347">
    <property type="entry name" value="SDR_fam"/>
</dbReference>